<evidence type="ECO:0000256" key="4">
    <source>
        <dbReference type="ARBA" id="ARBA00023136"/>
    </source>
</evidence>
<feature type="transmembrane region" description="Helical" evidence="5">
    <location>
        <begin position="161"/>
        <end position="182"/>
    </location>
</feature>
<dbReference type="SUPFAM" id="SSF103473">
    <property type="entry name" value="MFS general substrate transporter"/>
    <property type="match status" value="1"/>
</dbReference>
<evidence type="ECO:0000256" key="1">
    <source>
        <dbReference type="ARBA" id="ARBA00004141"/>
    </source>
</evidence>
<dbReference type="EMBL" id="CAKOGL010000018">
    <property type="protein sequence ID" value="CAH2097915.1"/>
    <property type="molecule type" value="Genomic_DNA"/>
</dbReference>
<evidence type="ECO:0000256" key="2">
    <source>
        <dbReference type="ARBA" id="ARBA00022692"/>
    </source>
</evidence>
<dbReference type="InterPro" id="IPR005829">
    <property type="entry name" value="Sugar_transporter_CS"/>
</dbReference>
<comment type="caution">
    <text evidence="7">The sequence shown here is derived from an EMBL/GenBank/DDBJ whole genome shotgun (WGS) entry which is preliminary data.</text>
</comment>
<feature type="domain" description="Major facilitator superfamily (MFS) profile" evidence="6">
    <location>
        <begin position="1"/>
        <end position="261"/>
    </location>
</feature>
<dbReference type="Gene3D" id="1.20.1250.20">
    <property type="entry name" value="MFS general substrate transporter like domains"/>
    <property type="match status" value="1"/>
</dbReference>
<evidence type="ECO:0000256" key="3">
    <source>
        <dbReference type="ARBA" id="ARBA00022989"/>
    </source>
</evidence>
<reference evidence="7" key="1">
    <citation type="submission" date="2022-03" db="EMBL/GenBank/DDBJ databases">
        <authorList>
            <person name="Tunstrom K."/>
        </authorList>
    </citation>
    <scope>NUCLEOTIDE SEQUENCE</scope>
</reference>
<feature type="transmembrane region" description="Helical" evidence="5">
    <location>
        <begin position="137"/>
        <end position="155"/>
    </location>
</feature>
<dbReference type="InterPro" id="IPR005828">
    <property type="entry name" value="MFS_sugar_transport-like"/>
</dbReference>
<dbReference type="PANTHER" id="PTHR48021:SF33">
    <property type="entry name" value="AT22075P-RELATED"/>
    <property type="match status" value="1"/>
</dbReference>
<keyword evidence="2 5" id="KW-0812">Transmembrane</keyword>
<dbReference type="InterPro" id="IPR050549">
    <property type="entry name" value="MFS_Trehalose_Transporter"/>
</dbReference>
<accession>A0AAU9UF19</accession>
<comment type="subcellular location">
    <subcellularLocation>
        <location evidence="1">Membrane</location>
        <topology evidence="1">Multi-pass membrane protein</topology>
    </subcellularLocation>
</comment>
<keyword evidence="4 5" id="KW-0472">Membrane</keyword>
<protein>
    <recommendedName>
        <fullName evidence="6">Major facilitator superfamily (MFS) profile domain-containing protein</fullName>
    </recommendedName>
</protein>
<gene>
    <name evidence="7" type="ORF">EEDITHA_LOCUS13084</name>
</gene>
<dbReference type="PROSITE" id="PS00216">
    <property type="entry name" value="SUGAR_TRANSPORT_1"/>
    <property type="match status" value="1"/>
</dbReference>
<proteinExistence type="predicted"/>
<dbReference type="AlphaFoldDB" id="A0AAU9UF19"/>
<dbReference type="InterPro" id="IPR020846">
    <property type="entry name" value="MFS_dom"/>
</dbReference>
<evidence type="ECO:0000259" key="6">
    <source>
        <dbReference type="PROSITE" id="PS50850"/>
    </source>
</evidence>
<keyword evidence="3 5" id="KW-1133">Transmembrane helix</keyword>
<evidence type="ECO:0000256" key="5">
    <source>
        <dbReference type="SAM" id="Phobius"/>
    </source>
</evidence>
<dbReference type="InterPro" id="IPR036259">
    <property type="entry name" value="MFS_trans_sf"/>
</dbReference>
<dbReference type="GO" id="GO:0022857">
    <property type="term" value="F:transmembrane transporter activity"/>
    <property type="evidence" value="ECO:0007669"/>
    <property type="project" value="InterPro"/>
</dbReference>
<keyword evidence="8" id="KW-1185">Reference proteome</keyword>
<dbReference type="GO" id="GO:0016020">
    <property type="term" value="C:membrane"/>
    <property type="evidence" value="ECO:0007669"/>
    <property type="project" value="UniProtKB-SubCell"/>
</dbReference>
<dbReference type="PROSITE" id="PS50850">
    <property type="entry name" value="MFS"/>
    <property type="match status" value="1"/>
</dbReference>
<sequence length="261" mass="28835">MSIIRQAACTLIVCFTALNVGLMFAWPSSTIKLFSSTNTTLNRPMTEMEISLFGSLSSIGAVVGTPLSGFLIDRLGRKYSCLFFALPQPIAWALISTIPRVEVILASIFLSGIGGCIFMVGPNIISEFCQETIRGTMTSGVIIFYGIGLMVSYILGGQLRYHVMNYVCLVISVLFTLLLTIIKESPVYLMQKGLEEEAAKSIAFYRSTTPNSKKVLQEMAVIRKSLNPKLDAPNEILRMYHSELVYVTLFVTHKRHGLGLN</sequence>
<dbReference type="Proteomes" id="UP001153954">
    <property type="component" value="Unassembled WGS sequence"/>
</dbReference>
<feature type="transmembrane region" description="Helical" evidence="5">
    <location>
        <begin position="79"/>
        <end position="98"/>
    </location>
</feature>
<name>A0AAU9UF19_EUPED</name>
<dbReference type="PANTHER" id="PTHR48021">
    <property type="match status" value="1"/>
</dbReference>
<dbReference type="Pfam" id="PF00083">
    <property type="entry name" value="Sugar_tr"/>
    <property type="match status" value="1"/>
</dbReference>
<organism evidence="7 8">
    <name type="scientific">Euphydryas editha</name>
    <name type="common">Edith's checkerspot</name>
    <dbReference type="NCBI Taxonomy" id="104508"/>
    <lineage>
        <taxon>Eukaryota</taxon>
        <taxon>Metazoa</taxon>
        <taxon>Ecdysozoa</taxon>
        <taxon>Arthropoda</taxon>
        <taxon>Hexapoda</taxon>
        <taxon>Insecta</taxon>
        <taxon>Pterygota</taxon>
        <taxon>Neoptera</taxon>
        <taxon>Endopterygota</taxon>
        <taxon>Lepidoptera</taxon>
        <taxon>Glossata</taxon>
        <taxon>Ditrysia</taxon>
        <taxon>Papilionoidea</taxon>
        <taxon>Nymphalidae</taxon>
        <taxon>Nymphalinae</taxon>
        <taxon>Euphydryas</taxon>
    </lineage>
</organism>
<feature type="transmembrane region" description="Helical" evidence="5">
    <location>
        <begin position="104"/>
        <end position="125"/>
    </location>
</feature>
<feature type="transmembrane region" description="Helical" evidence="5">
    <location>
        <begin position="50"/>
        <end position="72"/>
    </location>
</feature>
<evidence type="ECO:0000313" key="7">
    <source>
        <dbReference type="EMBL" id="CAH2097915.1"/>
    </source>
</evidence>
<evidence type="ECO:0000313" key="8">
    <source>
        <dbReference type="Proteomes" id="UP001153954"/>
    </source>
</evidence>